<keyword evidence="2" id="KW-1185">Reference proteome</keyword>
<comment type="caution">
    <text evidence="1">The sequence shown here is derived from an EMBL/GenBank/DDBJ whole genome shotgun (WGS) entry which is preliminary data.</text>
</comment>
<evidence type="ECO:0000313" key="1">
    <source>
        <dbReference type="EMBL" id="KAI9464800.1"/>
    </source>
</evidence>
<accession>A0ACC0U6Z3</accession>
<dbReference type="Proteomes" id="UP001207468">
    <property type="component" value="Unassembled WGS sequence"/>
</dbReference>
<gene>
    <name evidence="1" type="ORF">F5148DRAFT_169369</name>
</gene>
<reference evidence="1" key="1">
    <citation type="submission" date="2021-03" db="EMBL/GenBank/DDBJ databases">
        <title>Evolutionary priming and transition to the ectomycorrhizal habit in an iconic lineage of mushroom-forming fungi: is preadaptation a requirement?</title>
        <authorList>
            <consortium name="DOE Joint Genome Institute"/>
            <person name="Looney B.P."/>
            <person name="Miyauchi S."/>
            <person name="Morin E."/>
            <person name="Drula E."/>
            <person name="Courty P.E."/>
            <person name="Chicoki N."/>
            <person name="Fauchery L."/>
            <person name="Kohler A."/>
            <person name="Kuo A."/>
            <person name="LaButti K."/>
            <person name="Pangilinan J."/>
            <person name="Lipzen A."/>
            <person name="Riley R."/>
            <person name="Andreopoulos W."/>
            <person name="He G."/>
            <person name="Johnson J."/>
            <person name="Barry K.W."/>
            <person name="Grigoriev I.V."/>
            <person name="Nagy L."/>
            <person name="Hibbett D."/>
            <person name="Henrissat B."/>
            <person name="Matheny P.B."/>
            <person name="Labbe J."/>
            <person name="Martin A.F."/>
        </authorList>
    </citation>
    <scope>NUCLEOTIDE SEQUENCE</scope>
    <source>
        <strain evidence="1">BPL698</strain>
    </source>
</reference>
<name>A0ACC0U6Z3_9AGAM</name>
<dbReference type="EMBL" id="JAGFNK010000147">
    <property type="protein sequence ID" value="KAI9464800.1"/>
    <property type="molecule type" value="Genomic_DNA"/>
</dbReference>
<evidence type="ECO:0000313" key="2">
    <source>
        <dbReference type="Proteomes" id="UP001207468"/>
    </source>
</evidence>
<organism evidence="1 2">
    <name type="scientific">Russula earlei</name>
    <dbReference type="NCBI Taxonomy" id="71964"/>
    <lineage>
        <taxon>Eukaryota</taxon>
        <taxon>Fungi</taxon>
        <taxon>Dikarya</taxon>
        <taxon>Basidiomycota</taxon>
        <taxon>Agaricomycotina</taxon>
        <taxon>Agaricomycetes</taxon>
        <taxon>Russulales</taxon>
        <taxon>Russulaceae</taxon>
        <taxon>Russula</taxon>
    </lineage>
</organism>
<proteinExistence type="predicted"/>
<protein>
    <submittedName>
        <fullName evidence="1">Uncharacterized protein</fullName>
    </submittedName>
</protein>
<sequence length="192" mass="21054">MLDRQPRSGLATVKRDFSQNDPPGASPASVPTAAATKRSAISDSLRKAIQDGIASREAEKTSPTLSFLTGPYKRSLPHVDAPPSKKRQLPSSWSVSEPSSATFSYVSSQSSEYFGTHSSRGSVLPLDTQSRQEEPESSSFHPKFAQRAVEISLSDEQKRVLELVMEKKNVFLHRKCRNGQVCSSTGNYQIIP</sequence>